<sequence length="486" mass="53760">MLSAHVEWPRNPDPHDSDESPFAPRPPLRKLRVVIDGELYQVPAELLEVTPEEVLTGLLMHDHVICFRYADNGPPPGTTMYELTDGGRAYEGWVTVDPPNGQPDSRGIVFCTNRRPVRGTAYMDRHRRARDEAVAYTDLPAAQAADKREADALALQVALGLDADIFVTERPYLYLSRGRSSRTKVLRPAEALPVVGLYLRSQGVYSVVRNHDKHFPMRRGGYFAVGAMELLPAVWRWSAACDQESVATGEDTLSELAGALVQRVAKALECRDELHRIVNRAKNNDSRSAVLSTLDNVLLLLSAAVDVSARVAHRVLDLGERPPADWNRPDWVKKVRERDKNLAALVGERTPGRQLVTGLAALRDSLHAETLRGLLSPDTPAPASILFTLPPSPGGELAALFDWFGGAAAWGVREIHPGELYADPGMFVDQLFTRTLGFLNVVMARTPVERLPHVRGPLPDSPESAGRVLNRYSETSRRSIRWQLGL</sequence>
<comment type="caution">
    <text evidence="2">The sequence shown here is derived from an EMBL/GenBank/DDBJ whole genome shotgun (WGS) entry which is preliminary data.</text>
</comment>
<dbReference type="AlphaFoldDB" id="A0A1Q8BT02"/>
<evidence type="ECO:0000313" key="3">
    <source>
        <dbReference type="Proteomes" id="UP000185596"/>
    </source>
</evidence>
<dbReference type="STRING" id="1912961.BU204_37330"/>
<reference evidence="2 3" key="1">
    <citation type="submission" date="2016-12" db="EMBL/GenBank/DDBJ databases">
        <title>The draft genome sequence of Actinophytocola sp. 11-183.</title>
        <authorList>
            <person name="Wang W."/>
            <person name="Yuan L."/>
        </authorList>
    </citation>
    <scope>NUCLEOTIDE SEQUENCE [LARGE SCALE GENOMIC DNA]</scope>
    <source>
        <strain evidence="2 3">11-183</strain>
    </source>
</reference>
<dbReference type="Proteomes" id="UP000185596">
    <property type="component" value="Unassembled WGS sequence"/>
</dbReference>
<evidence type="ECO:0000256" key="1">
    <source>
        <dbReference type="SAM" id="MobiDB-lite"/>
    </source>
</evidence>
<keyword evidence="3" id="KW-1185">Reference proteome</keyword>
<feature type="region of interest" description="Disordered" evidence="1">
    <location>
        <begin position="1"/>
        <end position="26"/>
    </location>
</feature>
<gene>
    <name evidence="2" type="ORF">BU204_37330</name>
</gene>
<name>A0A1Q8BT02_9PSEU</name>
<proteinExistence type="predicted"/>
<dbReference type="EMBL" id="MSIE01000144">
    <property type="protein sequence ID" value="OLF05216.1"/>
    <property type="molecule type" value="Genomic_DNA"/>
</dbReference>
<evidence type="ECO:0000313" key="2">
    <source>
        <dbReference type="EMBL" id="OLF05216.1"/>
    </source>
</evidence>
<protein>
    <submittedName>
        <fullName evidence="2">Uncharacterized protein</fullName>
    </submittedName>
</protein>
<accession>A0A1Q8BT02</accession>
<feature type="compositionally biased region" description="Basic and acidic residues" evidence="1">
    <location>
        <begin position="7"/>
        <end position="18"/>
    </location>
</feature>
<organism evidence="2 3">
    <name type="scientific">Actinophytocola xanthii</name>
    <dbReference type="NCBI Taxonomy" id="1912961"/>
    <lineage>
        <taxon>Bacteria</taxon>
        <taxon>Bacillati</taxon>
        <taxon>Actinomycetota</taxon>
        <taxon>Actinomycetes</taxon>
        <taxon>Pseudonocardiales</taxon>
        <taxon>Pseudonocardiaceae</taxon>
    </lineage>
</organism>